<dbReference type="Proteomes" id="UP000317303">
    <property type="component" value="Unassembled WGS sequence"/>
</dbReference>
<name>A0A660CDD3_9PSEU</name>
<comment type="caution">
    <text evidence="2">The sequence shown here is derived from an EMBL/GenBank/DDBJ whole genome shotgun (WGS) entry which is preliminary data.</text>
</comment>
<keyword evidence="3" id="KW-1185">Reference proteome</keyword>
<evidence type="ECO:0000313" key="2">
    <source>
        <dbReference type="EMBL" id="TWH21560.1"/>
    </source>
</evidence>
<feature type="region of interest" description="Disordered" evidence="1">
    <location>
        <begin position="95"/>
        <end position="126"/>
    </location>
</feature>
<reference evidence="2 3" key="1">
    <citation type="submission" date="2019-07" db="EMBL/GenBank/DDBJ databases">
        <title>R&amp;d 2014.</title>
        <authorList>
            <person name="Klenk H.-P."/>
        </authorList>
    </citation>
    <scope>NUCLEOTIDE SEQUENCE [LARGE SCALE GENOMIC DNA]</scope>
    <source>
        <strain evidence="2 3">DSM 43194</strain>
    </source>
</reference>
<feature type="compositionally biased region" description="Low complexity" evidence="1">
    <location>
        <begin position="100"/>
        <end position="117"/>
    </location>
</feature>
<evidence type="ECO:0000313" key="3">
    <source>
        <dbReference type="Proteomes" id="UP000317303"/>
    </source>
</evidence>
<dbReference type="SUPFAM" id="SSF53474">
    <property type="entry name" value="alpha/beta-Hydrolases"/>
    <property type="match status" value="1"/>
</dbReference>
<gene>
    <name evidence="2" type="ORF">JD82_03425</name>
</gene>
<dbReference type="AlphaFoldDB" id="A0A660CDD3"/>
<proteinExistence type="predicted"/>
<sequence>MRPLAEELSARGHHVVVPDLRAGLSAVPCHDGLADRFDEQTPAEPLLVAGHSGAGPLLPHLAARRPGSRLLYIDAGLPTPGLSWRDTVPADLYDTLTGHATSPPNTSSSNTGAPNTGDADTESSQAAAHEALLQPWHTWFDPSPLDSAELRQAVLPEEPRVPVRFLHEPRPHADEPPSAYLRLSSPYDRALEQARARDLPVRSLDADHLAPTSTPGPVASAVETLARELE</sequence>
<accession>A0A660CDD3</accession>
<evidence type="ECO:0008006" key="4">
    <source>
        <dbReference type="Google" id="ProtNLM"/>
    </source>
</evidence>
<dbReference type="Gene3D" id="3.40.50.1820">
    <property type="entry name" value="alpha/beta hydrolase"/>
    <property type="match status" value="1"/>
</dbReference>
<dbReference type="EMBL" id="VLJV01000001">
    <property type="protein sequence ID" value="TWH21560.1"/>
    <property type="molecule type" value="Genomic_DNA"/>
</dbReference>
<organism evidence="2 3">
    <name type="scientific">Prauserella rugosa</name>
    <dbReference type="NCBI Taxonomy" id="43354"/>
    <lineage>
        <taxon>Bacteria</taxon>
        <taxon>Bacillati</taxon>
        <taxon>Actinomycetota</taxon>
        <taxon>Actinomycetes</taxon>
        <taxon>Pseudonocardiales</taxon>
        <taxon>Pseudonocardiaceae</taxon>
        <taxon>Prauserella</taxon>
    </lineage>
</organism>
<feature type="region of interest" description="Disordered" evidence="1">
    <location>
        <begin position="205"/>
        <end position="230"/>
    </location>
</feature>
<evidence type="ECO:0000256" key="1">
    <source>
        <dbReference type="SAM" id="MobiDB-lite"/>
    </source>
</evidence>
<protein>
    <recommendedName>
        <fullName evidence="4">Alpha/beta hydrolase family protein</fullName>
    </recommendedName>
</protein>
<dbReference type="InterPro" id="IPR029058">
    <property type="entry name" value="AB_hydrolase_fold"/>
</dbReference>